<dbReference type="OrthoDB" id="3627803at2"/>
<comment type="caution">
    <text evidence="2">The sequence shown here is derived from an EMBL/GenBank/DDBJ whole genome shotgun (WGS) entry which is preliminary data.</text>
</comment>
<accession>A0A263D8V9</accession>
<organism evidence="2 3">
    <name type="scientific">Amycolatopsis antarctica</name>
    <dbReference type="NCBI Taxonomy" id="1854586"/>
    <lineage>
        <taxon>Bacteria</taxon>
        <taxon>Bacillati</taxon>
        <taxon>Actinomycetota</taxon>
        <taxon>Actinomycetes</taxon>
        <taxon>Pseudonocardiales</taxon>
        <taxon>Pseudonocardiaceae</taxon>
        <taxon>Amycolatopsis</taxon>
    </lineage>
</organism>
<evidence type="ECO:0008006" key="4">
    <source>
        <dbReference type="Google" id="ProtNLM"/>
    </source>
</evidence>
<evidence type="ECO:0000313" key="2">
    <source>
        <dbReference type="EMBL" id="OZM74920.1"/>
    </source>
</evidence>
<dbReference type="Proteomes" id="UP000242444">
    <property type="component" value="Unassembled WGS sequence"/>
</dbReference>
<keyword evidence="3" id="KW-1185">Reference proteome</keyword>
<feature type="region of interest" description="Disordered" evidence="1">
    <location>
        <begin position="1"/>
        <end position="24"/>
    </location>
</feature>
<protein>
    <recommendedName>
        <fullName evidence="4">ESX-1 secretion-associated protein</fullName>
    </recommendedName>
</protein>
<evidence type="ECO:0000313" key="3">
    <source>
        <dbReference type="Proteomes" id="UP000242444"/>
    </source>
</evidence>
<proteinExistence type="predicted"/>
<gene>
    <name evidence="2" type="ORF">CFN78_01515</name>
</gene>
<dbReference type="AlphaFoldDB" id="A0A263D8V9"/>
<feature type="compositionally biased region" description="Basic and acidic residues" evidence="1">
    <location>
        <begin position="1"/>
        <end position="12"/>
    </location>
</feature>
<sequence length="94" mass="9215">MAAAQERLRQAAEDPAAQASLVAPPKVTQEQFGRVHGGHFAAYSAGVEQVGAALTGLSGELNALGGGIGAGGQAYAEQEASTSSAVAAHDPGTV</sequence>
<dbReference type="InParanoid" id="A0A263D8V9"/>
<reference evidence="2 3" key="1">
    <citation type="submission" date="2017-07" db="EMBL/GenBank/DDBJ databases">
        <title>Amycolatopsis antarcticus sp. nov., isolated from the surface of an Antarcticus brown macroalga.</title>
        <authorList>
            <person name="Wang J."/>
            <person name="Leiva S."/>
            <person name="Huang J."/>
            <person name="Huang Y."/>
        </authorList>
    </citation>
    <scope>NUCLEOTIDE SEQUENCE [LARGE SCALE GENOMIC DNA]</scope>
    <source>
        <strain evidence="2 3">AU-G6</strain>
    </source>
</reference>
<dbReference type="EMBL" id="NKYE01000001">
    <property type="protein sequence ID" value="OZM74920.1"/>
    <property type="molecule type" value="Genomic_DNA"/>
</dbReference>
<name>A0A263D8V9_9PSEU</name>
<evidence type="ECO:0000256" key="1">
    <source>
        <dbReference type="SAM" id="MobiDB-lite"/>
    </source>
</evidence>